<accession>A0A6G9H0Y8</accession>
<dbReference type="Proteomes" id="UP000501179">
    <property type="component" value="Chromosome"/>
</dbReference>
<evidence type="ECO:0000256" key="1">
    <source>
        <dbReference type="SAM" id="MobiDB-lite"/>
    </source>
</evidence>
<feature type="signal peptide" evidence="2">
    <location>
        <begin position="1"/>
        <end position="20"/>
    </location>
</feature>
<evidence type="ECO:0000256" key="2">
    <source>
        <dbReference type="SAM" id="SignalP"/>
    </source>
</evidence>
<sequence>MNRRAFLGASTLAVATASLAAVPLAGTARAAPAGPAPGRPAPATRPLTRRGTAELLERIQRAHGGRRWRDARVVTADVTYGGPFWALKGVPDVVGTDRVVADVHRQHIRLTRPSGHVIEFDKRADLVTVTDPHGAVQRLKHPRASFDGFTATSPWTTAQAGYFRAYATWLYLIEAYVFTYPGVEITEIEPWNENGETWRVLRVTFPRTVDAHSTTQLYYFDAQGFMVRQDYEPEVSGSLPIAHYQPGRTDRHGAVITTDHEVYSRNPDRTPNRSLLRISVGVSDISLH</sequence>
<proteinExistence type="predicted"/>
<reference evidence="3 4" key="1">
    <citation type="submission" date="2020-03" db="EMBL/GenBank/DDBJ databases">
        <title>A novel species.</title>
        <authorList>
            <person name="Gao J."/>
        </authorList>
    </citation>
    <scope>NUCLEOTIDE SEQUENCE [LARGE SCALE GENOMIC DNA]</scope>
    <source>
        <strain evidence="3 4">QMT-12</strain>
    </source>
</reference>
<evidence type="ECO:0000313" key="3">
    <source>
        <dbReference type="EMBL" id="QIQ04144.1"/>
    </source>
</evidence>
<evidence type="ECO:0008006" key="5">
    <source>
        <dbReference type="Google" id="ProtNLM"/>
    </source>
</evidence>
<gene>
    <name evidence="3" type="ORF">HA039_19165</name>
</gene>
<name>A0A6G9H0Y8_9ACTN</name>
<keyword evidence="2" id="KW-0732">Signal</keyword>
<dbReference type="RefSeq" id="WP_167031329.1">
    <property type="nucleotide sequence ID" value="NZ_CP050177.1"/>
</dbReference>
<feature type="chain" id="PRO_5038488726" description="Tat pathway signal sequence domain protein" evidence="2">
    <location>
        <begin position="21"/>
        <end position="288"/>
    </location>
</feature>
<dbReference type="KEGG" id="slia:HA039_19165"/>
<dbReference type="EMBL" id="CP050177">
    <property type="protein sequence ID" value="QIQ04144.1"/>
    <property type="molecule type" value="Genomic_DNA"/>
</dbReference>
<keyword evidence="4" id="KW-1185">Reference proteome</keyword>
<dbReference type="InterPro" id="IPR006311">
    <property type="entry name" value="TAT_signal"/>
</dbReference>
<feature type="region of interest" description="Disordered" evidence="1">
    <location>
        <begin position="29"/>
        <end position="48"/>
    </location>
</feature>
<dbReference type="PROSITE" id="PS51318">
    <property type="entry name" value="TAT"/>
    <property type="match status" value="1"/>
</dbReference>
<protein>
    <recommendedName>
        <fullName evidence="5">Tat pathway signal sequence domain protein</fullName>
    </recommendedName>
</protein>
<evidence type="ECO:0000313" key="4">
    <source>
        <dbReference type="Proteomes" id="UP000501179"/>
    </source>
</evidence>
<organism evidence="3 4">
    <name type="scientific">Streptomyces liangshanensis</name>
    <dbReference type="NCBI Taxonomy" id="2717324"/>
    <lineage>
        <taxon>Bacteria</taxon>
        <taxon>Bacillati</taxon>
        <taxon>Actinomycetota</taxon>
        <taxon>Actinomycetes</taxon>
        <taxon>Kitasatosporales</taxon>
        <taxon>Streptomycetaceae</taxon>
        <taxon>Streptomyces</taxon>
    </lineage>
</organism>
<dbReference type="AlphaFoldDB" id="A0A6G9H0Y8"/>